<protein>
    <recommendedName>
        <fullName evidence="2">Dynein regulatory complex protein 1/2 N-terminal domain-containing protein</fullName>
    </recommendedName>
</protein>
<dbReference type="PhylomeDB" id="A0A0G4HBT6"/>
<sequence>MSLKQEIQAIRQSFRVEFAAVKEEMVKIIDRKLDEKLAPLYLRRERWEEQASLIFDHLHRHNQKIAELKALIKQGTASLVEEEKRLRTRVILGLCLNQVAVYEDLKGFAYAAALDTEGNQGDGKDKAAVFAQEVFDSAKSIRFRSHQA</sequence>
<proteinExistence type="predicted"/>
<dbReference type="AlphaFoldDB" id="A0A0G4HBT6"/>
<organism evidence="1">
    <name type="scientific">Chromera velia CCMP2878</name>
    <dbReference type="NCBI Taxonomy" id="1169474"/>
    <lineage>
        <taxon>Eukaryota</taxon>
        <taxon>Sar</taxon>
        <taxon>Alveolata</taxon>
        <taxon>Colpodellida</taxon>
        <taxon>Chromeraceae</taxon>
        <taxon>Chromera</taxon>
    </lineage>
</organism>
<evidence type="ECO:0000313" key="1">
    <source>
        <dbReference type="EMBL" id="CEM41463.1"/>
    </source>
</evidence>
<evidence type="ECO:0008006" key="2">
    <source>
        <dbReference type="Google" id="ProtNLM"/>
    </source>
</evidence>
<name>A0A0G4HBT6_9ALVE</name>
<dbReference type="VEuPathDB" id="CryptoDB:Cvel_26034"/>
<gene>
    <name evidence="1" type="ORF">Cvel_26034</name>
</gene>
<dbReference type="EMBL" id="CDMZ01002239">
    <property type="protein sequence ID" value="CEM41463.1"/>
    <property type="molecule type" value="Genomic_DNA"/>
</dbReference>
<accession>A0A0G4HBT6</accession>
<reference evidence="1" key="1">
    <citation type="submission" date="2014-11" db="EMBL/GenBank/DDBJ databases">
        <authorList>
            <person name="Otto D Thomas"/>
            <person name="Naeem Raeece"/>
        </authorList>
    </citation>
    <scope>NUCLEOTIDE SEQUENCE</scope>
</reference>